<dbReference type="KEGG" id="goe:100905446"/>
<dbReference type="Proteomes" id="UP000694867">
    <property type="component" value="Unplaced"/>
</dbReference>
<keyword evidence="3" id="KW-0223">Dioxygenase</keyword>
<dbReference type="Gene3D" id="2.60.120.590">
    <property type="entry name" value="Alpha-ketoglutarate-dependent dioxygenase AlkB-like"/>
    <property type="match status" value="1"/>
</dbReference>
<dbReference type="RefSeq" id="XP_028968547.1">
    <property type="nucleotide sequence ID" value="XM_029112714.1"/>
</dbReference>
<organism evidence="2 3">
    <name type="scientific">Galendromus occidentalis</name>
    <name type="common">western predatory mite</name>
    <dbReference type="NCBI Taxonomy" id="34638"/>
    <lineage>
        <taxon>Eukaryota</taxon>
        <taxon>Metazoa</taxon>
        <taxon>Ecdysozoa</taxon>
        <taxon>Arthropoda</taxon>
        <taxon>Chelicerata</taxon>
        <taxon>Arachnida</taxon>
        <taxon>Acari</taxon>
        <taxon>Parasitiformes</taxon>
        <taxon>Mesostigmata</taxon>
        <taxon>Gamasina</taxon>
        <taxon>Phytoseioidea</taxon>
        <taxon>Phytoseiidae</taxon>
        <taxon>Typhlodrominae</taxon>
        <taxon>Galendromus</taxon>
    </lineage>
</organism>
<gene>
    <name evidence="3" type="primary">LOC100905446</name>
</gene>
<dbReference type="AlphaFoldDB" id="A0AAJ7SIT6"/>
<dbReference type="GO" id="GO:0051213">
    <property type="term" value="F:dioxygenase activity"/>
    <property type="evidence" value="ECO:0007669"/>
    <property type="project" value="UniProtKB-KW"/>
</dbReference>
<dbReference type="GO" id="GO:0032451">
    <property type="term" value="F:demethylase activity"/>
    <property type="evidence" value="ECO:0007669"/>
    <property type="project" value="TreeGrafter"/>
</dbReference>
<dbReference type="InterPro" id="IPR032857">
    <property type="entry name" value="ALKBH4"/>
</dbReference>
<evidence type="ECO:0000313" key="2">
    <source>
        <dbReference type="Proteomes" id="UP000694867"/>
    </source>
</evidence>
<evidence type="ECO:0000256" key="1">
    <source>
        <dbReference type="ARBA" id="ARBA00001954"/>
    </source>
</evidence>
<sequence length="295" mass="33155">MGASCQCKGVRACALCEHDRVASHRLNVSRIGRAFVFCPKCKLCIELDPQNGELGASSFRLEGIEVAENAITEDHEKFLVDAIESAPWKDSQSGRLKQDFGPKVNFKKRKVKCDSFLGFPAYMDVVQMSFSRIPGLNDFVPVELCNLKYSPERGSCIDPHFDDSWLWGERLVTLNLLGQTVLTFSQAQDFDDLTQKQTHYDAHGCGSEQGSEALGTRNKCQPMDVVHVLLPRRSLVTVARAARSEWHHSILREHVTETRLAMTCRELSETFLDVNNAESEQGKILLEKARVNPEL</sequence>
<keyword evidence="3" id="KW-0560">Oxidoreductase</keyword>
<proteinExistence type="predicted"/>
<keyword evidence="2" id="KW-1185">Reference proteome</keyword>
<dbReference type="SUPFAM" id="SSF51197">
    <property type="entry name" value="Clavaminate synthase-like"/>
    <property type="match status" value="1"/>
</dbReference>
<evidence type="ECO:0000313" key="3">
    <source>
        <dbReference type="RefSeq" id="XP_028968547.1"/>
    </source>
</evidence>
<accession>A0AAJ7SIT6</accession>
<reference evidence="3" key="1">
    <citation type="submission" date="2025-08" db="UniProtKB">
        <authorList>
            <consortium name="RefSeq"/>
        </authorList>
    </citation>
    <scope>IDENTIFICATION</scope>
</reference>
<protein>
    <submittedName>
        <fullName evidence="3">Alpha-ketoglutarate-dependent dioxygenase alkB homolog 4</fullName>
    </submittedName>
</protein>
<dbReference type="InterPro" id="IPR037151">
    <property type="entry name" value="AlkB-like_sf"/>
</dbReference>
<dbReference type="PANTHER" id="PTHR12463">
    <property type="entry name" value="OXYGENASE-RELATED"/>
    <property type="match status" value="1"/>
</dbReference>
<dbReference type="GeneID" id="100905446"/>
<dbReference type="GO" id="GO:0070988">
    <property type="term" value="P:demethylation"/>
    <property type="evidence" value="ECO:0007669"/>
    <property type="project" value="InterPro"/>
</dbReference>
<dbReference type="PANTHER" id="PTHR12463:SF0">
    <property type="entry name" value="ALPHA-KETOGLUTARATE-DEPENDENT DIOXYGENASE ALKB HOMOLOG 4"/>
    <property type="match status" value="1"/>
</dbReference>
<comment type="cofactor">
    <cofactor evidence="1">
        <name>Fe(2+)</name>
        <dbReference type="ChEBI" id="CHEBI:29033"/>
    </cofactor>
</comment>
<name>A0AAJ7SIT6_9ACAR</name>